<organism evidence="2 3">
    <name type="scientific">Stylosanthes scabra</name>
    <dbReference type="NCBI Taxonomy" id="79078"/>
    <lineage>
        <taxon>Eukaryota</taxon>
        <taxon>Viridiplantae</taxon>
        <taxon>Streptophyta</taxon>
        <taxon>Embryophyta</taxon>
        <taxon>Tracheophyta</taxon>
        <taxon>Spermatophyta</taxon>
        <taxon>Magnoliopsida</taxon>
        <taxon>eudicotyledons</taxon>
        <taxon>Gunneridae</taxon>
        <taxon>Pentapetalae</taxon>
        <taxon>rosids</taxon>
        <taxon>fabids</taxon>
        <taxon>Fabales</taxon>
        <taxon>Fabaceae</taxon>
        <taxon>Papilionoideae</taxon>
        <taxon>50 kb inversion clade</taxon>
        <taxon>dalbergioids sensu lato</taxon>
        <taxon>Dalbergieae</taxon>
        <taxon>Pterocarpus clade</taxon>
        <taxon>Stylosanthes</taxon>
    </lineage>
</organism>
<feature type="compositionally biased region" description="Basic and acidic residues" evidence="1">
    <location>
        <begin position="34"/>
        <end position="48"/>
    </location>
</feature>
<reference evidence="2 3" key="1">
    <citation type="journal article" date="2023" name="Plants (Basel)">
        <title>Bridging the Gap: Combining Genomics and Transcriptomics Approaches to Understand Stylosanthes scabra, an Orphan Legume from the Brazilian Caatinga.</title>
        <authorList>
            <person name="Ferreira-Neto J.R.C."/>
            <person name="da Silva M.D."/>
            <person name="Binneck E."/>
            <person name="de Melo N.F."/>
            <person name="da Silva R.H."/>
            <person name="de Melo A.L.T.M."/>
            <person name="Pandolfi V."/>
            <person name="Bustamante F.O."/>
            <person name="Brasileiro-Vidal A.C."/>
            <person name="Benko-Iseppon A.M."/>
        </authorList>
    </citation>
    <scope>NUCLEOTIDE SEQUENCE [LARGE SCALE GENOMIC DNA]</scope>
    <source>
        <tissue evidence="2">Leaves</tissue>
    </source>
</reference>
<evidence type="ECO:0000313" key="2">
    <source>
        <dbReference type="EMBL" id="MED6226205.1"/>
    </source>
</evidence>
<comment type="caution">
    <text evidence="2">The sequence shown here is derived from an EMBL/GenBank/DDBJ whole genome shotgun (WGS) entry which is preliminary data.</text>
</comment>
<feature type="compositionally biased region" description="Acidic residues" evidence="1">
    <location>
        <begin position="1"/>
        <end position="33"/>
    </location>
</feature>
<accession>A0ABU6ZW06</accession>
<dbReference type="Proteomes" id="UP001341840">
    <property type="component" value="Unassembled WGS sequence"/>
</dbReference>
<evidence type="ECO:0000313" key="3">
    <source>
        <dbReference type="Proteomes" id="UP001341840"/>
    </source>
</evidence>
<keyword evidence="3" id="KW-1185">Reference proteome</keyword>
<gene>
    <name evidence="2" type="ORF">PIB30_101228</name>
</gene>
<proteinExistence type="predicted"/>
<name>A0ABU6ZW06_9FABA</name>
<feature type="region of interest" description="Disordered" evidence="1">
    <location>
        <begin position="1"/>
        <end position="55"/>
    </location>
</feature>
<feature type="non-terminal residue" evidence="2">
    <location>
        <position position="1"/>
    </location>
</feature>
<sequence>LESSEGDEDEDEDLDSDGFGDEEVCDDEEGNEKEEDKAAEQHEVREGATGDEQGSVEILNQFSTIHRRLLVAITFDPELRLTHRLRLHGAYHLLYASNLGL</sequence>
<evidence type="ECO:0000256" key="1">
    <source>
        <dbReference type="SAM" id="MobiDB-lite"/>
    </source>
</evidence>
<dbReference type="EMBL" id="JASCZI010274793">
    <property type="protein sequence ID" value="MED6226205.1"/>
    <property type="molecule type" value="Genomic_DNA"/>
</dbReference>
<protein>
    <submittedName>
        <fullName evidence="2">Uncharacterized protein</fullName>
    </submittedName>
</protein>
<feature type="non-terminal residue" evidence="2">
    <location>
        <position position="101"/>
    </location>
</feature>